<dbReference type="Pfam" id="PF03221">
    <property type="entry name" value="HTH_Tnp_Tc5"/>
    <property type="match status" value="1"/>
</dbReference>
<dbReference type="AlphaFoldDB" id="A0A6A6X420"/>
<feature type="domain" description="HTH CENPB-type" evidence="2">
    <location>
        <begin position="49"/>
        <end position="114"/>
    </location>
</feature>
<reference evidence="3" key="1">
    <citation type="journal article" date="2020" name="Stud. Mycol.">
        <title>101 Dothideomycetes genomes: a test case for predicting lifestyles and emergence of pathogens.</title>
        <authorList>
            <person name="Haridas S."/>
            <person name="Albert R."/>
            <person name="Binder M."/>
            <person name="Bloem J."/>
            <person name="Labutti K."/>
            <person name="Salamov A."/>
            <person name="Andreopoulos B."/>
            <person name="Baker S."/>
            <person name="Barry K."/>
            <person name="Bills G."/>
            <person name="Bluhm B."/>
            <person name="Cannon C."/>
            <person name="Castanera R."/>
            <person name="Culley D."/>
            <person name="Daum C."/>
            <person name="Ezra D."/>
            <person name="Gonzalez J."/>
            <person name="Henrissat B."/>
            <person name="Kuo A."/>
            <person name="Liang C."/>
            <person name="Lipzen A."/>
            <person name="Lutzoni F."/>
            <person name="Magnuson J."/>
            <person name="Mondo S."/>
            <person name="Nolan M."/>
            <person name="Ohm R."/>
            <person name="Pangilinan J."/>
            <person name="Park H.-J."/>
            <person name="Ramirez L."/>
            <person name="Alfaro M."/>
            <person name="Sun H."/>
            <person name="Tritt A."/>
            <person name="Yoshinaga Y."/>
            <person name="Zwiers L.-H."/>
            <person name="Turgeon B."/>
            <person name="Goodwin S."/>
            <person name="Spatafora J."/>
            <person name="Crous P."/>
            <person name="Grigoriev I."/>
        </authorList>
    </citation>
    <scope>NUCLEOTIDE SEQUENCE</scope>
    <source>
        <strain evidence="3">CBS 109.77</strain>
    </source>
</reference>
<gene>
    <name evidence="3" type="ORF">K505DRAFT_250189</name>
</gene>
<keyword evidence="1" id="KW-0238">DNA-binding</keyword>
<dbReference type="PROSITE" id="PS51253">
    <property type="entry name" value="HTH_CENPB"/>
    <property type="match status" value="1"/>
</dbReference>
<protein>
    <recommendedName>
        <fullName evidence="2">HTH CENPB-type domain-containing protein</fullName>
    </recommendedName>
</protein>
<evidence type="ECO:0000259" key="2">
    <source>
        <dbReference type="PROSITE" id="PS51253"/>
    </source>
</evidence>
<dbReference type="EMBL" id="MU002048">
    <property type="protein sequence ID" value="KAF2790894.1"/>
    <property type="molecule type" value="Genomic_DNA"/>
</dbReference>
<dbReference type="InterPro" id="IPR009057">
    <property type="entry name" value="Homeodomain-like_sf"/>
</dbReference>
<dbReference type="GO" id="GO:0003677">
    <property type="term" value="F:DNA binding"/>
    <property type="evidence" value="ECO:0007669"/>
    <property type="project" value="UniProtKB-KW"/>
</dbReference>
<evidence type="ECO:0000313" key="3">
    <source>
        <dbReference type="EMBL" id="KAF2790894.1"/>
    </source>
</evidence>
<accession>A0A6A6X420</accession>
<name>A0A6A6X420_9PLEO</name>
<sequence length="121" mass="13869">MAPIDDALAALNSLEPGEEINITHVATKYGCCRSSLSRRWRGVQGSLAQKYEKQQLLSVTQETEIVKYIDELRGRGLPPTRQMIRSFASTIAERPLSRNWVVRFTRRHKIELLLPWASDMD</sequence>
<dbReference type="InterPro" id="IPR006600">
    <property type="entry name" value="HTH_CenpB_DNA-bd_dom"/>
</dbReference>
<evidence type="ECO:0000256" key="1">
    <source>
        <dbReference type="ARBA" id="ARBA00023125"/>
    </source>
</evidence>
<feature type="non-terminal residue" evidence="3">
    <location>
        <position position="121"/>
    </location>
</feature>
<proteinExistence type="predicted"/>
<dbReference type="SUPFAM" id="SSF46689">
    <property type="entry name" value="Homeodomain-like"/>
    <property type="match status" value="1"/>
</dbReference>
<dbReference type="SMART" id="SM00674">
    <property type="entry name" value="CENPB"/>
    <property type="match status" value="1"/>
</dbReference>
<evidence type="ECO:0000313" key="4">
    <source>
        <dbReference type="Proteomes" id="UP000799757"/>
    </source>
</evidence>
<keyword evidence="4" id="KW-1185">Reference proteome</keyword>
<organism evidence="3 4">
    <name type="scientific">Melanomma pulvis-pyrius CBS 109.77</name>
    <dbReference type="NCBI Taxonomy" id="1314802"/>
    <lineage>
        <taxon>Eukaryota</taxon>
        <taxon>Fungi</taxon>
        <taxon>Dikarya</taxon>
        <taxon>Ascomycota</taxon>
        <taxon>Pezizomycotina</taxon>
        <taxon>Dothideomycetes</taxon>
        <taxon>Pleosporomycetidae</taxon>
        <taxon>Pleosporales</taxon>
        <taxon>Melanommataceae</taxon>
        <taxon>Melanomma</taxon>
    </lineage>
</organism>
<dbReference type="Proteomes" id="UP000799757">
    <property type="component" value="Unassembled WGS sequence"/>
</dbReference>
<dbReference type="OrthoDB" id="3942738at2759"/>